<evidence type="ECO:0000313" key="1">
    <source>
        <dbReference type="EMBL" id="RIH88412.1"/>
    </source>
</evidence>
<evidence type="ECO:0000313" key="2">
    <source>
        <dbReference type="Proteomes" id="UP000265341"/>
    </source>
</evidence>
<name>A0A399F0U9_9DEIN</name>
<sequence length="95" mass="10362">MGSDQISFVICFENAGASFEVLLSRGEAPRLSKALCRAEQLCEKTGWRLLRVEDRLSGEVLEPCPKCLEEEAQDLVCSHCQGKAYVSASPAEQAA</sequence>
<dbReference type="EMBL" id="QWLA01000010">
    <property type="protein sequence ID" value="RIH88412.1"/>
    <property type="molecule type" value="Genomic_DNA"/>
</dbReference>
<dbReference type="Proteomes" id="UP000265341">
    <property type="component" value="Unassembled WGS sequence"/>
</dbReference>
<comment type="caution">
    <text evidence="1">The sequence shown here is derived from an EMBL/GenBank/DDBJ whole genome shotgun (WGS) entry which is preliminary data.</text>
</comment>
<organism evidence="1 2">
    <name type="scientific">Calidithermus roseus</name>
    <dbReference type="NCBI Taxonomy" id="1644118"/>
    <lineage>
        <taxon>Bacteria</taxon>
        <taxon>Thermotogati</taxon>
        <taxon>Deinococcota</taxon>
        <taxon>Deinococci</taxon>
        <taxon>Thermales</taxon>
        <taxon>Thermaceae</taxon>
        <taxon>Calidithermus</taxon>
    </lineage>
</organism>
<protein>
    <submittedName>
        <fullName evidence="1">Uncharacterized protein</fullName>
    </submittedName>
</protein>
<dbReference type="AlphaFoldDB" id="A0A399F0U9"/>
<gene>
    <name evidence="1" type="ORF">Mrose_00821</name>
</gene>
<dbReference type="OrthoDB" id="34425at2"/>
<dbReference type="RefSeq" id="WP_147371568.1">
    <property type="nucleotide sequence ID" value="NZ_QWLA01000010.1"/>
</dbReference>
<reference evidence="1 2" key="1">
    <citation type="submission" date="2018-08" db="EMBL/GenBank/DDBJ databases">
        <title>Meiothermus roseus NBRC 110900 genome sequencing project.</title>
        <authorList>
            <person name="Da Costa M.S."/>
            <person name="Albuquerque L."/>
            <person name="Raposo P."/>
            <person name="Froufe H.J.C."/>
            <person name="Barroso C.S."/>
            <person name="Egas C."/>
        </authorList>
    </citation>
    <scope>NUCLEOTIDE SEQUENCE [LARGE SCALE GENOMIC DNA]</scope>
    <source>
        <strain evidence="1 2">NBRC 110900</strain>
    </source>
</reference>
<proteinExistence type="predicted"/>
<keyword evidence="2" id="KW-1185">Reference proteome</keyword>
<accession>A0A399F0U9</accession>